<organism evidence="2">
    <name type="scientific">uncultured Solirubrobacteraceae bacterium</name>
    <dbReference type="NCBI Taxonomy" id="1162706"/>
    <lineage>
        <taxon>Bacteria</taxon>
        <taxon>Bacillati</taxon>
        <taxon>Actinomycetota</taxon>
        <taxon>Thermoleophilia</taxon>
        <taxon>Solirubrobacterales</taxon>
        <taxon>Solirubrobacteraceae</taxon>
        <taxon>environmental samples</taxon>
    </lineage>
</organism>
<feature type="compositionally biased region" description="Basic and acidic residues" evidence="1">
    <location>
        <begin position="505"/>
        <end position="514"/>
    </location>
</feature>
<feature type="compositionally biased region" description="Low complexity" evidence="1">
    <location>
        <begin position="294"/>
        <end position="306"/>
    </location>
</feature>
<feature type="compositionally biased region" description="Low complexity" evidence="1">
    <location>
        <begin position="363"/>
        <end position="377"/>
    </location>
</feature>
<feature type="compositionally biased region" description="Low complexity" evidence="1">
    <location>
        <begin position="531"/>
        <end position="565"/>
    </location>
</feature>
<protein>
    <submittedName>
        <fullName evidence="2">Amino acid permease-associated region</fullName>
    </submittedName>
</protein>
<gene>
    <name evidence="2" type="ORF">AVDCRST_MAG38-2930</name>
</gene>
<feature type="compositionally biased region" description="Low complexity" evidence="1">
    <location>
        <begin position="335"/>
        <end position="347"/>
    </location>
</feature>
<feature type="region of interest" description="Disordered" evidence="1">
    <location>
        <begin position="335"/>
        <end position="591"/>
    </location>
</feature>
<proteinExistence type="predicted"/>
<evidence type="ECO:0000256" key="1">
    <source>
        <dbReference type="SAM" id="MobiDB-lite"/>
    </source>
</evidence>
<feature type="compositionally biased region" description="Basic and acidic residues" evidence="1">
    <location>
        <begin position="166"/>
        <end position="177"/>
    </location>
</feature>
<sequence>GSSSPSRPGAGAGRQRARRDGIRERRLVDLLRARPGRLVRTGPDARRLRHHGPVLLLHRGHLRRGDGHVPRGGRRVQLRPAGVQRVLVLLLGVGPDAQLRHHGRHLGVLPAALPRRRVRLRGAASDLARRHPLRSVRDRAAVGGECPGRQGVGGHQHPPGGRRLPHAADARARRRDAGALSRDAGRQHPVGCRPDVGAVPAGDPDRDDRLHRHRDDLEHGRGGARRDADDPEGHQPGAGGRVRDLLHVAGGGAVGAAGRARPRDGRVPDAARCERGGGGLCRQPDHRRGRADGVGRPPAARGALRRAGGRDHPVPGHQRRADRLVAARLLDGDLPAAAGPRPAAAPALPDPVDRHPHLRRCGGARAASRSGGLPGADVRVRRHAVVHDRARGRAPAASNPAGLRPPVSRSREPPRTRLRPAGLRFGGRAGHRHGIPGGHRAEPRHRRRGNRLVGPGNRRLRRIPPSTGARSDFHPPGRDAQDGDRARGGVRLGPGALRRRQRLRPAADRHRDQAGRPQAAGHPRPGDHRGAQLQPGRRAAAPAGDGGALADRAGPRAGRRPGVGALREDPRRPGRTAHHRGGAAHARRGGRHVAAAAGERQVALRAHARDRAHRAPVPGDHRVDAAVAPIRGQRRARPSGGGLV</sequence>
<dbReference type="AlphaFoldDB" id="A0A6J4SFE7"/>
<name>A0A6J4SFE7_9ACTN</name>
<feature type="region of interest" description="Disordered" evidence="1">
    <location>
        <begin position="129"/>
        <end position="319"/>
    </location>
</feature>
<feature type="compositionally biased region" description="Basic and acidic residues" evidence="1">
    <location>
        <begin position="283"/>
        <end position="293"/>
    </location>
</feature>
<feature type="compositionally biased region" description="Basic and acidic residues" evidence="1">
    <location>
        <begin position="471"/>
        <end position="487"/>
    </location>
</feature>
<feature type="region of interest" description="Disordered" evidence="1">
    <location>
        <begin position="607"/>
        <end position="644"/>
    </location>
</feature>
<dbReference type="EMBL" id="CADCVJ010000241">
    <property type="protein sequence ID" value="CAA9497008.1"/>
    <property type="molecule type" value="Genomic_DNA"/>
</dbReference>
<feature type="region of interest" description="Disordered" evidence="1">
    <location>
        <begin position="1"/>
        <end position="21"/>
    </location>
</feature>
<feature type="compositionally biased region" description="Basic and acidic residues" evidence="1">
    <location>
        <begin position="261"/>
        <end position="275"/>
    </location>
</feature>
<feature type="compositionally biased region" description="Basic residues" evidence="1">
    <location>
        <begin position="573"/>
        <end position="591"/>
    </location>
</feature>
<feature type="compositionally biased region" description="Basic and acidic residues" evidence="1">
    <location>
        <begin position="308"/>
        <end position="319"/>
    </location>
</feature>
<feature type="compositionally biased region" description="Basic and acidic residues" evidence="1">
    <location>
        <begin position="203"/>
        <end position="233"/>
    </location>
</feature>
<reference evidence="2" key="1">
    <citation type="submission" date="2020-02" db="EMBL/GenBank/DDBJ databases">
        <authorList>
            <person name="Meier V. D."/>
        </authorList>
    </citation>
    <scope>NUCLEOTIDE SEQUENCE</scope>
    <source>
        <strain evidence="2">AVDCRST_MAG38</strain>
    </source>
</reference>
<evidence type="ECO:0000313" key="2">
    <source>
        <dbReference type="EMBL" id="CAA9497008.1"/>
    </source>
</evidence>
<accession>A0A6J4SFE7</accession>
<feature type="non-terminal residue" evidence="2">
    <location>
        <position position="1"/>
    </location>
</feature>
<feature type="non-terminal residue" evidence="2">
    <location>
        <position position="644"/>
    </location>
</feature>